<comment type="caution">
    <text evidence="1">The sequence shown here is derived from an EMBL/GenBank/DDBJ whole genome shotgun (WGS) entry which is preliminary data.</text>
</comment>
<feature type="non-terminal residue" evidence="1">
    <location>
        <position position="1"/>
    </location>
</feature>
<gene>
    <name evidence="1" type="ORF">HICCMSTLAB_LOCUS8670</name>
</gene>
<proteinExistence type="predicted"/>
<keyword evidence="2" id="KW-1185">Reference proteome</keyword>
<organism evidence="1 2">
    <name type="scientific">Cotesia congregata</name>
    <name type="common">Parasitoid wasp</name>
    <name type="synonym">Apanteles congregatus</name>
    <dbReference type="NCBI Taxonomy" id="51543"/>
    <lineage>
        <taxon>Eukaryota</taxon>
        <taxon>Metazoa</taxon>
        <taxon>Ecdysozoa</taxon>
        <taxon>Arthropoda</taxon>
        <taxon>Hexapoda</taxon>
        <taxon>Insecta</taxon>
        <taxon>Pterygota</taxon>
        <taxon>Neoptera</taxon>
        <taxon>Endopterygota</taxon>
        <taxon>Hymenoptera</taxon>
        <taxon>Apocrita</taxon>
        <taxon>Ichneumonoidea</taxon>
        <taxon>Braconidae</taxon>
        <taxon>Microgastrinae</taxon>
        <taxon>Cotesia</taxon>
    </lineage>
</organism>
<dbReference type="OrthoDB" id="10266795at2759"/>
<reference evidence="1" key="1">
    <citation type="submission" date="2021-04" db="EMBL/GenBank/DDBJ databases">
        <authorList>
            <person name="Chebbi M.A.C M."/>
        </authorList>
    </citation>
    <scope>NUCLEOTIDE SEQUENCE</scope>
</reference>
<protein>
    <submittedName>
        <fullName evidence="1">Uncharacterized protein</fullName>
    </submittedName>
</protein>
<sequence>VASKINYTNFDSEYFFDASTIHKYVPELGNFSMYHDRNKTASMMVFRKLKNFHVDGNVGNYILRRLPHIQYLSTKYAYIRIKHVNQEKIWDNYVNNTNLSYDLQVPELKNVTINLLVVLDGFSVTKPRIELIRTLLMYFNYIDMFHGNFTSPKIQFSIKGIVLPP</sequence>
<evidence type="ECO:0000313" key="2">
    <source>
        <dbReference type="Proteomes" id="UP000786811"/>
    </source>
</evidence>
<dbReference type="AlphaFoldDB" id="A0A8J2HM60"/>
<dbReference type="EMBL" id="CAJNRD030001121">
    <property type="protein sequence ID" value="CAG5097363.1"/>
    <property type="molecule type" value="Genomic_DNA"/>
</dbReference>
<evidence type="ECO:0000313" key="1">
    <source>
        <dbReference type="EMBL" id="CAG5097363.1"/>
    </source>
</evidence>
<dbReference type="Proteomes" id="UP000786811">
    <property type="component" value="Unassembled WGS sequence"/>
</dbReference>
<feature type="non-terminal residue" evidence="1">
    <location>
        <position position="165"/>
    </location>
</feature>
<name>A0A8J2HM60_COTCN</name>
<accession>A0A8J2HM60</accession>